<proteinExistence type="predicted"/>
<accession>A0AAV4IK18</accession>
<protein>
    <submittedName>
        <fullName evidence="1">Uncharacterized protein</fullName>
    </submittedName>
</protein>
<evidence type="ECO:0000313" key="1">
    <source>
        <dbReference type="EMBL" id="GFS10878.1"/>
    </source>
</evidence>
<comment type="caution">
    <text evidence="1">The sequence shown here is derived from an EMBL/GenBank/DDBJ whole genome shotgun (WGS) entry which is preliminary data.</text>
</comment>
<dbReference type="AlphaFoldDB" id="A0AAV4IK18"/>
<dbReference type="Proteomes" id="UP000762676">
    <property type="component" value="Unassembled WGS sequence"/>
</dbReference>
<gene>
    <name evidence="1" type="ORF">ElyMa_003072400</name>
</gene>
<sequence length="106" mass="12257">MTIRKPVEFGTLYIVHRISYLEHKRKECVKDEVQSLAGAQVPLLDTFERHEVVWSEHMTRHNSLCQTIMHGIVQEGRRIGRQRKSWLKTTKNGQRCPCPGSSNSGQ</sequence>
<reference evidence="1 2" key="1">
    <citation type="journal article" date="2021" name="Elife">
        <title>Chloroplast acquisition without the gene transfer in kleptoplastic sea slugs, Plakobranchus ocellatus.</title>
        <authorList>
            <person name="Maeda T."/>
            <person name="Takahashi S."/>
            <person name="Yoshida T."/>
            <person name="Shimamura S."/>
            <person name="Takaki Y."/>
            <person name="Nagai Y."/>
            <person name="Toyoda A."/>
            <person name="Suzuki Y."/>
            <person name="Arimoto A."/>
            <person name="Ishii H."/>
            <person name="Satoh N."/>
            <person name="Nishiyama T."/>
            <person name="Hasebe M."/>
            <person name="Maruyama T."/>
            <person name="Minagawa J."/>
            <person name="Obokata J."/>
            <person name="Shigenobu S."/>
        </authorList>
    </citation>
    <scope>NUCLEOTIDE SEQUENCE [LARGE SCALE GENOMIC DNA]</scope>
</reference>
<evidence type="ECO:0000313" key="2">
    <source>
        <dbReference type="Proteomes" id="UP000762676"/>
    </source>
</evidence>
<keyword evidence="2" id="KW-1185">Reference proteome</keyword>
<dbReference type="EMBL" id="BMAT01006351">
    <property type="protein sequence ID" value="GFS10878.1"/>
    <property type="molecule type" value="Genomic_DNA"/>
</dbReference>
<organism evidence="1 2">
    <name type="scientific">Elysia marginata</name>
    <dbReference type="NCBI Taxonomy" id="1093978"/>
    <lineage>
        <taxon>Eukaryota</taxon>
        <taxon>Metazoa</taxon>
        <taxon>Spiralia</taxon>
        <taxon>Lophotrochozoa</taxon>
        <taxon>Mollusca</taxon>
        <taxon>Gastropoda</taxon>
        <taxon>Heterobranchia</taxon>
        <taxon>Euthyneura</taxon>
        <taxon>Panpulmonata</taxon>
        <taxon>Sacoglossa</taxon>
        <taxon>Placobranchoidea</taxon>
        <taxon>Plakobranchidae</taxon>
        <taxon>Elysia</taxon>
    </lineage>
</organism>
<name>A0AAV4IK18_9GAST</name>